<reference evidence="1" key="1">
    <citation type="journal article" date="2015" name="Nature">
        <title>Complex archaea that bridge the gap between prokaryotes and eukaryotes.</title>
        <authorList>
            <person name="Spang A."/>
            <person name="Saw J.H."/>
            <person name="Jorgensen S.L."/>
            <person name="Zaremba-Niedzwiedzka K."/>
            <person name="Martijn J."/>
            <person name="Lind A.E."/>
            <person name="van Eijk R."/>
            <person name="Schleper C."/>
            <person name="Guy L."/>
            <person name="Ettema T.J."/>
        </authorList>
    </citation>
    <scope>NUCLEOTIDE SEQUENCE</scope>
</reference>
<gene>
    <name evidence="1" type="ORF">LCGC14_0362310</name>
</gene>
<comment type="caution">
    <text evidence="1">The sequence shown here is derived from an EMBL/GenBank/DDBJ whole genome shotgun (WGS) entry which is preliminary data.</text>
</comment>
<dbReference type="EMBL" id="LAZR01000282">
    <property type="protein sequence ID" value="KKN77253.1"/>
    <property type="molecule type" value="Genomic_DNA"/>
</dbReference>
<evidence type="ECO:0000313" key="1">
    <source>
        <dbReference type="EMBL" id="KKN77253.1"/>
    </source>
</evidence>
<sequence length="55" mass="6316">MKSRTKAWTFFLCGGWILGLAIDIYICLHKIAHAINENVEEHINGIENELFKKGE</sequence>
<accession>A0A0F9WFY4</accession>
<protein>
    <submittedName>
        <fullName evidence="1">Uncharacterized protein</fullName>
    </submittedName>
</protein>
<dbReference type="AlphaFoldDB" id="A0A0F9WFY4"/>
<organism evidence="1">
    <name type="scientific">marine sediment metagenome</name>
    <dbReference type="NCBI Taxonomy" id="412755"/>
    <lineage>
        <taxon>unclassified sequences</taxon>
        <taxon>metagenomes</taxon>
        <taxon>ecological metagenomes</taxon>
    </lineage>
</organism>
<proteinExistence type="predicted"/>
<name>A0A0F9WFY4_9ZZZZ</name>